<dbReference type="SUPFAM" id="SSF55729">
    <property type="entry name" value="Acyl-CoA N-acyltransferases (Nat)"/>
    <property type="match status" value="1"/>
</dbReference>
<protein>
    <recommendedName>
        <fullName evidence="4">Leucyl/phenylalanyl-tRNA--protein transferase</fullName>
        <ecNumber evidence="4">2.3.2.6</ecNumber>
    </recommendedName>
    <alternativeName>
        <fullName evidence="4">L/F-transferase</fullName>
    </alternativeName>
    <alternativeName>
        <fullName evidence="4">Leucyltransferase</fullName>
    </alternativeName>
    <alternativeName>
        <fullName evidence="4">Phenyalanyltransferase</fullName>
    </alternativeName>
</protein>
<keyword evidence="6" id="KW-1185">Reference proteome</keyword>
<gene>
    <name evidence="4 5" type="primary">aat</name>
    <name evidence="5" type="ORF">N5W20_05580</name>
</gene>
<reference evidence="5" key="1">
    <citation type="submission" date="2022-10" db="EMBL/GenBank/DDBJ databases">
        <title>Candidatus Kirkpatrella diaphorinas gen. nov., sp. nov., an uncultured endosymbiont identified in a population of Diaphorina citri from Hawaii.</title>
        <authorList>
            <person name="Henry E.M."/>
            <person name="Carlson C.R."/>
            <person name="Kuo Y.-W."/>
        </authorList>
    </citation>
    <scope>NUCLEOTIDE SEQUENCE</scope>
    <source>
        <strain evidence="5">CADCRV1</strain>
    </source>
</reference>
<dbReference type="EC" id="2.3.2.6" evidence="4"/>
<comment type="catalytic activity">
    <reaction evidence="4">
        <text>N-terminal L-lysyl-[protein] + L-leucyl-tRNA(Leu) = N-terminal L-leucyl-L-lysyl-[protein] + tRNA(Leu) + H(+)</text>
        <dbReference type="Rhea" id="RHEA:12340"/>
        <dbReference type="Rhea" id="RHEA-COMP:9613"/>
        <dbReference type="Rhea" id="RHEA-COMP:9622"/>
        <dbReference type="Rhea" id="RHEA-COMP:12670"/>
        <dbReference type="Rhea" id="RHEA-COMP:12671"/>
        <dbReference type="ChEBI" id="CHEBI:15378"/>
        <dbReference type="ChEBI" id="CHEBI:65249"/>
        <dbReference type="ChEBI" id="CHEBI:78442"/>
        <dbReference type="ChEBI" id="CHEBI:78494"/>
        <dbReference type="ChEBI" id="CHEBI:133043"/>
        <dbReference type="EC" id="2.3.2.6"/>
    </reaction>
</comment>
<keyword evidence="2 4" id="KW-0808">Transferase</keyword>
<dbReference type="PANTHER" id="PTHR30098">
    <property type="entry name" value="LEUCYL/PHENYLALANYL-TRNA--PROTEIN TRANSFERASE"/>
    <property type="match status" value="1"/>
</dbReference>
<comment type="subcellular location">
    <subcellularLocation>
        <location evidence="4">Cytoplasm</location>
    </subcellularLocation>
</comment>
<dbReference type="RefSeq" id="WP_319806183.1">
    <property type="nucleotide sequence ID" value="NZ_CP107052.1"/>
</dbReference>
<organism evidence="5 6">
    <name type="scientific">Candidatus Kirkpatrickella diaphorinae</name>
    <dbReference type="NCBI Taxonomy" id="2984322"/>
    <lineage>
        <taxon>Bacteria</taxon>
        <taxon>Pseudomonadati</taxon>
        <taxon>Pseudomonadota</taxon>
        <taxon>Alphaproteobacteria</taxon>
        <taxon>Acetobacterales</taxon>
        <taxon>Acetobacteraceae</taxon>
        <taxon>Candidatus Kirkpatrickella</taxon>
    </lineage>
</organism>
<dbReference type="Pfam" id="PF03588">
    <property type="entry name" value="Leu_Phe_trans"/>
    <property type="match status" value="1"/>
</dbReference>
<dbReference type="Proteomes" id="UP001163831">
    <property type="component" value="Chromosome"/>
</dbReference>
<proteinExistence type="inferred from homology"/>
<dbReference type="InterPro" id="IPR016181">
    <property type="entry name" value="Acyl_CoA_acyltransferase"/>
</dbReference>
<evidence type="ECO:0000313" key="5">
    <source>
        <dbReference type="EMBL" id="UYH50597.1"/>
    </source>
</evidence>
<evidence type="ECO:0000313" key="6">
    <source>
        <dbReference type="Proteomes" id="UP001163831"/>
    </source>
</evidence>
<keyword evidence="1 4" id="KW-0963">Cytoplasm</keyword>
<evidence type="ECO:0000256" key="3">
    <source>
        <dbReference type="ARBA" id="ARBA00023315"/>
    </source>
</evidence>
<dbReference type="PANTHER" id="PTHR30098:SF2">
    <property type="entry name" value="LEUCYL_PHENYLALANYL-TRNA--PROTEIN TRANSFERASE"/>
    <property type="match status" value="1"/>
</dbReference>
<dbReference type="HAMAP" id="MF_00688">
    <property type="entry name" value="Leu_Phe_trans"/>
    <property type="match status" value="1"/>
</dbReference>
<accession>A0ABY6GGH7</accession>
<evidence type="ECO:0000256" key="1">
    <source>
        <dbReference type="ARBA" id="ARBA00022490"/>
    </source>
</evidence>
<dbReference type="InterPro" id="IPR004616">
    <property type="entry name" value="Leu/Phe-tRNA_Trfase"/>
</dbReference>
<keyword evidence="3 4" id="KW-0012">Acyltransferase</keyword>
<dbReference type="Gene3D" id="3.40.630.70">
    <property type="entry name" value="Leucyl/phenylalanyl-tRNA-protein transferase, C-terminal domain"/>
    <property type="match status" value="1"/>
</dbReference>
<dbReference type="NCBIfam" id="TIGR00667">
    <property type="entry name" value="aat"/>
    <property type="match status" value="1"/>
</dbReference>
<sequence>MLEGYHHGRFLMADNADDDILHWFQPMQRGVMPLNDRFHLPRRLRRTVLAGRYDVTSDRDFVRILDLCAARHPTRTETWINQPLRQLYLALFEAGYAHSVEIWAGHELVGGLFGIHIGGAFFGETMVSRARDASKIALVHLVATLRRQGFALLDTQYPTSHLAQFGCLIWDASHYQDALSEALQRDVVWCADVRLDALMPEIRSLKVRDAA</sequence>
<comment type="catalytic activity">
    <reaction evidence="4">
        <text>L-phenylalanyl-tRNA(Phe) + an N-terminal L-alpha-aminoacyl-[protein] = an N-terminal L-phenylalanyl-L-alpha-aminoacyl-[protein] + tRNA(Phe)</text>
        <dbReference type="Rhea" id="RHEA:43632"/>
        <dbReference type="Rhea" id="RHEA-COMP:9668"/>
        <dbReference type="Rhea" id="RHEA-COMP:9699"/>
        <dbReference type="Rhea" id="RHEA-COMP:10636"/>
        <dbReference type="Rhea" id="RHEA-COMP:10637"/>
        <dbReference type="ChEBI" id="CHEBI:78442"/>
        <dbReference type="ChEBI" id="CHEBI:78531"/>
        <dbReference type="ChEBI" id="CHEBI:78597"/>
        <dbReference type="ChEBI" id="CHEBI:83561"/>
        <dbReference type="EC" id="2.3.2.6"/>
    </reaction>
</comment>
<dbReference type="EMBL" id="CP107052">
    <property type="protein sequence ID" value="UYH50597.1"/>
    <property type="molecule type" value="Genomic_DNA"/>
</dbReference>
<dbReference type="InterPro" id="IPR042203">
    <property type="entry name" value="Leu/Phe-tRNA_Trfase_C"/>
</dbReference>
<name>A0ABY6GGH7_9PROT</name>
<comment type="function">
    <text evidence="4">Functions in the N-end rule pathway of protein degradation where it conjugates Leu, Phe and, less efficiently, Met from aminoacyl-tRNAs to the N-termini of proteins containing an N-terminal arginine or lysine.</text>
</comment>
<comment type="similarity">
    <text evidence="4">Belongs to the L/F-transferase family.</text>
</comment>
<comment type="catalytic activity">
    <reaction evidence="4">
        <text>N-terminal L-arginyl-[protein] + L-leucyl-tRNA(Leu) = N-terminal L-leucyl-L-arginyl-[protein] + tRNA(Leu) + H(+)</text>
        <dbReference type="Rhea" id="RHEA:50416"/>
        <dbReference type="Rhea" id="RHEA-COMP:9613"/>
        <dbReference type="Rhea" id="RHEA-COMP:9622"/>
        <dbReference type="Rhea" id="RHEA-COMP:12672"/>
        <dbReference type="Rhea" id="RHEA-COMP:12673"/>
        <dbReference type="ChEBI" id="CHEBI:15378"/>
        <dbReference type="ChEBI" id="CHEBI:64719"/>
        <dbReference type="ChEBI" id="CHEBI:78442"/>
        <dbReference type="ChEBI" id="CHEBI:78494"/>
        <dbReference type="ChEBI" id="CHEBI:133044"/>
        <dbReference type="EC" id="2.3.2.6"/>
    </reaction>
</comment>
<evidence type="ECO:0000256" key="4">
    <source>
        <dbReference type="HAMAP-Rule" id="MF_00688"/>
    </source>
</evidence>
<dbReference type="GO" id="GO:0008914">
    <property type="term" value="F:leucyl-tRNA--protein transferase activity"/>
    <property type="evidence" value="ECO:0007669"/>
    <property type="project" value="UniProtKB-EC"/>
</dbReference>
<evidence type="ECO:0000256" key="2">
    <source>
        <dbReference type="ARBA" id="ARBA00022679"/>
    </source>
</evidence>